<feature type="transmembrane region" description="Helical" evidence="7">
    <location>
        <begin position="43"/>
        <end position="63"/>
    </location>
</feature>
<proteinExistence type="inferred from homology"/>
<reference evidence="8 9" key="1">
    <citation type="submission" date="2019-02" db="EMBL/GenBank/DDBJ databases">
        <title>Deep-cultivation of Planctomycetes and their phenomic and genomic characterization uncovers novel biology.</title>
        <authorList>
            <person name="Wiegand S."/>
            <person name="Jogler M."/>
            <person name="Boedeker C."/>
            <person name="Pinto D."/>
            <person name="Vollmers J."/>
            <person name="Rivas-Marin E."/>
            <person name="Kohn T."/>
            <person name="Peeters S.H."/>
            <person name="Heuer A."/>
            <person name="Rast P."/>
            <person name="Oberbeckmann S."/>
            <person name="Bunk B."/>
            <person name="Jeske O."/>
            <person name="Meyerdierks A."/>
            <person name="Storesund J.E."/>
            <person name="Kallscheuer N."/>
            <person name="Luecker S."/>
            <person name="Lage O.M."/>
            <person name="Pohl T."/>
            <person name="Merkel B.J."/>
            <person name="Hornburger P."/>
            <person name="Mueller R.-W."/>
            <person name="Bruemmer F."/>
            <person name="Labrenz M."/>
            <person name="Spormann A.M."/>
            <person name="Op den Camp H."/>
            <person name="Overmann J."/>
            <person name="Amann R."/>
            <person name="Jetten M.S.M."/>
            <person name="Mascher T."/>
            <person name="Medema M.H."/>
            <person name="Devos D.P."/>
            <person name="Kaster A.-K."/>
            <person name="Ovreas L."/>
            <person name="Rohde M."/>
            <person name="Galperin M.Y."/>
            <person name="Jogler C."/>
        </authorList>
    </citation>
    <scope>NUCLEOTIDE SEQUENCE [LARGE SCALE GENOMIC DNA]</scope>
    <source>
        <strain evidence="8 9">Pla85_3_4</strain>
    </source>
</reference>
<gene>
    <name evidence="8" type="primary">fliR</name>
    <name evidence="8" type="ORF">Pla8534_54500</name>
</gene>
<protein>
    <submittedName>
        <fullName evidence="8">Flagellar biosynthetic protein FliR</fullName>
    </submittedName>
</protein>
<dbReference type="PANTHER" id="PTHR30065">
    <property type="entry name" value="FLAGELLAR BIOSYNTHETIC PROTEIN FLIR"/>
    <property type="match status" value="1"/>
</dbReference>
<dbReference type="OrthoDB" id="9797790at2"/>
<keyword evidence="4 7" id="KW-0812">Transmembrane</keyword>
<comment type="subcellular location">
    <subcellularLocation>
        <location evidence="1">Cell membrane</location>
        <topology evidence="1">Multi-pass membrane protein</topology>
    </subcellularLocation>
</comment>
<evidence type="ECO:0000256" key="5">
    <source>
        <dbReference type="ARBA" id="ARBA00022989"/>
    </source>
</evidence>
<keyword evidence="6 7" id="KW-0472">Membrane</keyword>
<dbReference type="Pfam" id="PF01311">
    <property type="entry name" value="Bac_export_1"/>
    <property type="match status" value="1"/>
</dbReference>
<evidence type="ECO:0000256" key="3">
    <source>
        <dbReference type="ARBA" id="ARBA00022475"/>
    </source>
</evidence>
<dbReference type="EMBL" id="CP036433">
    <property type="protein sequence ID" value="QDU97600.1"/>
    <property type="molecule type" value="Genomic_DNA"/>
</dbReference>
<name>A0A518E0I1_9BACT</name>
<dbReference type="PRINTS" id="PR00953">
    <property type="entry name" value="TYPE3IMRPROT"/>
</dbReference>
<dbReference type="KEGG" id="lcre:Pla8534_54500"/>
<accession>A0A518E0I1</accession>
<keyword evidence="8" id="KW-0282">Flagellum</keyword>
<keyword evidence="9" id="KW-1185">Reference proteome</keyword>
<evidence type="ECO:0000256" key="6">
    <source>
        <dbReference type="ARBA" id="ARBA00023136"/>
    </source>
</evidence>
<sequence length="262" mass="27992">MYAFARLLFDPSQGGLLLFMLVLTRVSALFLAAPIFGPRETPVRVRAFLAIGLTVLAFPLQPVDSVRTPGSLVDLALMMTGEAVVGLTLGVGVMMLFVGLQVTGQIMGQMSGMQLADMFDANFGEQTAVFAKLLDLVAMAVFFAIGGHRQVIIALLDGFVWMPPGQAAFSPSMLELVTSGLAQSFVLGLKAAAPIMASLFASMVVLGLLGRALPQLNIFALGFSLNASVMLVTLWVSIGAIGWLFHEEAMNALENFRQMMQD</sequence>
<dbReference type="PANTHER" id="PTHR30065:SF1">
    <property type="entry name" value="SURFACE PRESENTATION OF ANTIGENS PROTEIN SPAR"/>
    <property type="match status" value="1"/>
</dbReference>
<evidence type="ECO:0000313" key="8">
    <source>
        <dbReference type="EMBL" id="QDU97600.1"/>
    </source>
</evidence>
<evidence type="ECO:0000256" key="1">
    <source>
        <dbReference type="ARBA" id="ARBA00004651"/>
    </source>
</evidence>
<dbReference type="GO" id="GO:0006605">
    <property type="term" value="P:protein targeting"/>
    <property type="evidence" value="ECO:0007669"/>
    <property type="project" value="InterPro"/>
</dbReference>
<evidence type="ECO:0000256" key="7">
    <source>
        <dbReference type="SAM" id="Phobius"/>
    </source>
</evidence>
<evidence type="ECO:0000256" key="2">
    <source>
        <dbReference type="ARBA" id="ARBA00009772"/>
    </source>
</evidence>
<evidence type="ECO:0000256" key="4">
    <source>
        <dbReference type="ARBA" id="ARBA00022692"/>
    </source>
</evidence>
<comment type="similarity">
    <text evidence="2">Belongs to the FliR/MopE/SpaR family.</text>
</comment>
<keyword evidence="5 7" id="KW-1133">Transmembrane helix</keyword>
<evidence type="ECO:0000313" key="9">
    <source>
        <dbReference type="Proteomes" id="UP000317648"/>
    </source>
</evidence>
<dbReference type="GO" id="GO:0005886">
    <property type="term" value="C:plasma membrane"/>
    <property type="evidence" value="ECO:0007669"/>
    <property type="project" value="UniProtKB-SubCell"/>
</dbReference>
<dbReference type="AlphaFoldDB" id="A0A518E0I1"/>
<keyword evidence="3" id="KW-1003">Cell membrane</keyword>
<dbReference type="InterPro" id="IPR002010">
    <property type="entry name" value="T3SS_IM_R"/>
</dbReference>
<feature type="transmembrane region" description="Helical" evidence="7">
    <location>
        <begin position="16"/>
        <end position="36"/>
    </location>
</feature>
<dbReference type="RefSeq" id="WP_145056364.1">
    <property type="nucleotide sequence ID" value="NZ_CP036433.1"/>
</dbReference>
<organism evidence="8 9">
    <name type="scientific">Lignipirellula cremea</name>
    <dbReference type="NCBI Taxonomy" id="2528010"/>
    <lineage>
        <taxon>Bacteria</taxon>
        <taxon>Pseudomonadati</taxon>
        <taxon>Planctomycetota</taxon>
        <taxon>Planctomycetia</taxon>
        <taxon>Pirellulales</taxon>
        <taxon>Pirellulaceae</taxon>
        <taxon>Lignipirellula</taxon>
    </lineage>
</organism>
<keyword evidence="8" id="KW-0969">Cilium</keyword>
<feature type="transmembrane region" description="Helical" evidence="7">
    <location>
        <begin position="181"/>
        <end position="206"/>
    </location>
</feature>
<dbReference type="Proteomes" id="UP000317648">
    <property type="component" value="Chromosome"/>
</dbReference>
<keyword evidence="8" id="KW-0966">Cell projection</keyword>
<feature type="transmembrane region" description="Helical" evidence="7">
    <location>
        <begin position="83"/>
        <end position="103"/>
    </location>
</feature>
<feature type="transmembrane region" description="Helical" evidence="7">
    <location>
        <begin position="218"/>
        <end position="245"/>
    </location>
</feature>